<dbReference type="EMBL" id="JBHFFA010000007">
    <property type="protein sequence ID" value="KAL2613649.1"/>
    <property type="molecule type" value="Genomic_DNA"/>
</dbReference>
<evidence type="ECO:0000313" key="8">
    <source>
        <dbReference type="EMBL" id="KAL2613649.1"/>
    </source>
</evidence>
<dbReference type="InterPro" id="IPR040072">
    <property type="entry name" value="Methyltransferase_A"/>
</dbReference>
<protein>
    <recommendedName>
        <fullName evidence="7">Radical SAM core domain-containing protein</fullName>
    </recommendedName>
</protein>
<accession>A0ABD1XXW0</accession>
<dbReference type="AlphaFoldDB" id="A0ABD1XXW0"/>
<comment type="caution">
    <text evidence="8">The sequence shown here is derived from an EMBL/GenBank/DDBJ whole genome shotgun (WGS) entry which is preliminary data.</text>
</comment>
<dbReference type="Gene3D" id="1.10.150.530">
    <property type="match status" value="1"/>
</dbReference>
<evidence type="ECO:0000259" key="7">
    <source>
        <dbReference type="PROSITE" id="PS51918"/>
    </source>
</evidence>
<dbReference type="PANTHER" id="PTHR30544:SF9">
    <property type="entry name" value="RADICAL SAM SUPERFAMILY PROTEIN"/>
    <property type="match status" value="1"/>
</dbReference>
<keyword evidence="5" id="KW-0408">Iron</keyword>
<evidence type="ECO:0000256" key="2">
    <source>
        <dbReference type="ARBA" id="ARBA00022485"/>
    </source>
</evidence>
<evidence type="ECO:0000256" key="4">
    <source>
        <dbReference type="ARBA" id="ARBA00022723"/>
    </source>
</evidence>
<evidence type="ECO:0000256" key="6">
    <source>
        <dbReference type="ARBA" id="ARBA00023014"/>
    </source>
</evidence>
<dbReference type="CDD" id="cd01335">
    <property type="entry name" value="Radical_SAM"/>
    <property type="match status" value="1"/>
</dbReference>
<dbReference type="SUPFAM" id="SSF102114">
    <property type="entry name" value="Radical SAM enzymes"/>
    <property type="match status" value="1"/>
</dbReference>
<dbReference type="InterPro" id="IPR013785">
    <property type="entry name" value="Aldolase_TIM"/>
</dbReference>
<comment type="cofactor">
    <cofactor evidence="1">
        <name>[4Fe-4S] cluster</name>
        <dbReference type="ChEBI" id="CHEBI:49883"/>
    </cofactor>
</comment>
<dbReference type="Pfam" id="PF04055">
    <property type="entry name" value="Radical_SAM"/>
    <property type="match status" value="1"/>
</dbReference>
<dbReference type="GO" id="GO:0051539">
    <property type="term" value="F:4 iron, 4 sulfur cluster binding"/>
    <property type="evidence" value="ECO:0007669"/>
    <property type="project" value="UniProtKB-KW"/>
</dbReference>
<reference evidence="8 9" key="1">
    <citation type="submission" date="2024-09" db="EMBL/GenBank/DDBJ databases">
        <title>Chromosome-scale assembly of Riccia fluitans.</title>
        <authorList>
            <person name="Paukszto L."/>
            <person name="Sawicki J."/>
            <person name="Karawczyk K."/>
            <person name="Piernik-Szablinska J."/>
            <person name="Szczecinska M."/>
            <person name="Mazdziarz M."/>
        </authorList>
    </citation>
    <scope>NUCLEOTIDE SEQUENCE [LARGE SCALE GENOMIC DNA]</scope>
    <source>
        <strain evidence="8">Rf_01</strain>
        <tissue evidence="8">Aerial parts of the thallus</tissue>
    </source>
</reference>
<dbReference type="PROSITE" id="PS51918">
    <property type="entry name" value="RADICAL_SAM"/>
    <property type="match status" value="1"/>
</dbReference>
<keyword evidence="4" id="KW-0479">Metal-binding</keyword>
<keyword evidence="6" id="KW-0411">Iron-sulfur</keyword>
<dbReference type="Gene3D" id="3.20.20.70">
    <property type="entry name" value="Aldolase class I"/>
    <property type="match status" value="1"/>
</dbReference>
<keyword evidence="9" id="KW-1185">Reference proteome</keyword>
<feature type="domain" description="Radical SAM core" evidence="7">
    <location>
        <begin position="185"/>
        <end position="415"/>
    </location>
</feature>
<evidence type="ECO:0000313" key="9">
    <source>
        <dbReference type="Proteomes" id="UP001605036"/>
    </source>
</evidence>
<dbReference type="GO" id="GO:0046872">
    <property type="term" value="F:metal ion binding"/>
    <property type="evidence" value="ECO:0007669"/>
    <property type="project" value="UniProtKB-KW"/>
</dbReference>
<evidence type="ECO:0000256" key="5">
    <source>
        <dbReference type="ARBA" id="ARBA00023004"/>
    </source>
</evidence>
<name>A0ABD1XXW0_9MARC</name>
<gene>
    <name evidence="8" type="ORF">R1flu_025341</name>
</gene>
<dbReference type="SFLD" id="SFLDS00029">
    <property type="entry name" value="Radical_SAM"/>
    <property type="match status" value="1"/>
</dbReference>
<organism evidence="8 9">
    <name type="scientific">Riccia fluitans</name>
    <dbReference type="NCBI Taxonomy" id="41844"/>
    <lineage>
        <taxon>Eukaryota</taxon>
        <taxon>Viridiplantae</taxon>
        <taxon>Streptophyta</taxon>
        <taxon>Embryophyta</taxon>
        <taxon>Marchantiophyta</taxon>
        <taxon>Marchantiopsida</taxon>
        <taxon>Marchantiidae</taxon>
        <taxon>Marchantiales</taxon>
        <taxon>Ricciaceae</taxon>
        <taxon>Riccia</taxon>
    </lineage>
</organism>
<dbReference type="Proteomes" id="UP001605036">
    <property type="component" value="Unassembled WGS sequence"/>
</dbReference>
<keyword evidence="2" id="KW-0004">4Fe-4S</keyword>
<dbReference type="InterPro" id="IPR058240">
    <property type="entry name" value="rSAM_sf"/>
</dbReference>
<proteinExistence type="predicted"/>
<keyword evidence="3" id="KW-0949">S-adenosyl-L-methionine</keyword>
<evidence type="ECO:0000256" key="1">
    <source>
        <dbReference type="ARBA" id="ARBA00001966"/>
    </source>
</evidence>
<sequence length="415" mass="45774">MLELRSFATRAACNFTRLGKLSDPLGYTPLHRRISPSTNSRCAGESTGSFSDSVRGWNSLSSSVTPARRTSAVARAVDVWADSEEKCVLRNLSYQNLESWVESIGYRKSQALMLWKYLYGDGKWAATVDEMTGLSKEFKSVVKEKAELEVLNVVRVHEATDGTRKIVSAVDGGTIETVVIPFAAGKGRNTVCVSSQVGCAMNCQFCFTGRMGLKRNLTTAEIVEQLVIACRLTADIGGVTNVVFMGMGEPLHNADNVIRAANIMVDEHGFHLSHNKVTVSTSGLVPELRRFCRESKCSVAVSLNATSDEVRNWIMPINRKYNLSSLLGALREEQVLRPNTHFFFEYVMLAGVNDSLEDADRLVELVRGIRCLVVRIRRSRGDDQMAACGQLGNLASQQPPRMRVPERFQGAVAVL</sequence>
<evidence type="ECO:0000256" key="3">
    <source>
        <dbReference type="ARBA" id="ARBA00022691"/>
    </source>
</evidence>
<dbReference type="PANTHER" id="PTHR30544">
    <property type="entry name" value="23S RRNA METHYLTRANSFERASE"/>
    <property type="match status" value="1"/>
</dbReference>
<dbReference type="InterPro" id="IPR007197">
    <property type="entry name" value="rSAM"/>
</dbReference>